<dbReference type="EMBL" id="FOES01000016">
    <property type="protein sequence ID" value="SEQ52041.1"/>
    <property type="molecule type" value="Genomic_DNA"/>
</dbReference>
<name>A0A1H9GPP2_9BACI</name>
<dbReference type="Proteomes" id="UP000199427">
    <property type="component" value="Unassembled WGS sequence"/>
</dbReference>
<dbReference type="AlphaFoldDB" id="A0A1H9GPP2"/>
<sequence length="339" mass="39993">MILKELQISPYLLQLESIIRRVPPNHPSFENIRDVLIREQAGYYGEAQLVFPISKLDFQHDDLHNLRLQYNGHYFQLDFLLLTPRFLLIIEAKNYRDQVIFDDEFNQVLHKDKVYQDPVVQVEEQKYQLEMWLQTKGFPHIPVETVVAMTNSQTLLKTSSENSIYKEKVVTLPKLTSKIREISSRYPKPCISVSEMKWLGSQFIKEHKDYVSDIFLRTRINKSELASGVVCPNCGEIGMKIRNLRWDCSNCGFRSSDAYRTTLKDFYLLIGNEITNCEFRKFTGISSSSTAKAMLRRSNFPKLGTRRYTKYKLSFNYAVDFDYLKNRNIYRSRKHIYRN</sequence>
<dbReference type="RefSeq" id="WP_091773627.1">
    <property type="nucleotide sequence ID" value="NZ_FOES01000016.1"/>
</dbReference>
<protein>
    <submittedName>
        <fullName evidence="2">Nuclease-related domain-containing protein</fullName>
    </submittedName>
</protein>
<dbReference type="STRING" id="571933.SAMN05216362_11621"/>
<keyword evidence="3" id="KW-1185">Reference proteome</keyword>
<organism evidence="2 3">
    <name type="scientific">Piscibacillus halophilus</name>
    <dbReference type="NCBI Taxonomy" id="571933"/>
    <lineage>
        <taxon>Bacteria</taxon>
        <taxon>Bacillati</taxon>
        <taxon>Bacillota</taxon>
        <taxon>Bacilli</taxon>
        <taxon>Bacillales</taxon>
        <taxon>Bacillaceae</taxon>
        <taxon>Piscibacillus</taxon>
    </lineage>
</organism>
<proteinExistence type="predicted"/>
<dbReference type="InterPro" id="IPR011528">
    <property type="entry name" value="NERD"/>
</dbReference>
<dbReference type="Pfam" id="PF08378">
    <property type="entry name" value="NERD"/>
    <property type="match status" value="1"/>
</dbReference>
<evidence type="ECO:0000259" key="1">
    <source>
        <dbReference type="PROSITE" id="PS50965"/>
    </source>
</evidence>
<reference evidence="2 3" key="1">
    <citation type="submission" date="2016-10" db="EMBL/GenBank/DDBJ databases">
        <authorList>
            <person name="de Groot N.N."/>
        </authorList>
    </citation>
    <scope>NUCLEOTIDE SEQUENCE [LARGE SCALE GENOMIC DNA]</scope>
    <source>
        <strain evidence="2 3">DSM 21633</strain>
    </source>
</reference>
<accession>A0A1H9GPP2</accession>
<gene>
    <name evidence="2" type="ORF">SAMN05216362_11621</name>
</gene>
<feature type="domain" description="NERD" evidence="1">
    <location>
        <begin position="41"/>
        <end position="152"/>
    </location>
</feature>
<evidence type="ECO:0000313" key="2">
    <source>
        <dbReference type="EMBL" id="SEQ52041.1"/>
    </source>
</evidence>
<dbReference type="OrthoDB" id="569879at2"/>
<evidence type="ECO:0000313" key="3">
    <source>
        <dbReference type="Proteomes" id="UP000199427"/>
    </source>
</evidence>
<dbReference type="PROSITE" id="PS50965">
    <property type="entry name" value="NERD"/>
    <property type="match status" value="1"/>
</dbReference>